<dbReference type="InterPro" id="IPR050869">
    <property type="entry name" value="H3K4_H4K5_MeTrfase"/>
</dbReference>
<dbReference type="PANTHER" id="PTHR12197">
    <property type="entry name" value="HISTONE-LYSINE N-METHYLTRANSFERASE SMYD"/>
    <property type="match status" value="1"/>
</dbReference>
<dbReference type="GO" id="GO:0032259">
    <property type="term" value="P:methylation"/>
    <property type="evidence" value="ECO:0007669"/>
    <property type="project" value="UniProtKB-KW"/>
</dbReference>
<dbReference type="Gene3D" id="6.10.140.2220">
    <property type="match status" value="1"/>
</dbReference>
<dbReference type="Pfam" id="PF01753">
    <property type="entry name" value="zf-MYND"/>
    <property type="match status" value="1"/>
</dbReference>
<dbReference type="SUPFAM" id="SSF82199">
    <property type="entry name" value="SET domain"/>
    <property type="match status" value="1"/>
</dbReference>
<gene>
    <name evidence="7" type="ORF">POVCU2_0029550</name>
</gene>
<evidence type="ECO:0000313" key="8">
    <source>
        <dbReference type="Proteomes" id="UP000078560"/>
    </source>
</evidence>
<evidence type="ECO:0000256" key="3">
    <source>
        <dbReference type="ARBA" id="ARBA00022833"/>
    </source>
</evidence>
<keyword evidence="3" id="KW-0862">Zinc</keyword>
<dbReference type="InterPro" id="IPR001214">
    <property type="entry name" value="SET_dom"/>
</dbReference>
<dbReference type="GO" id="GO:0005634">
    <property type="term" value="C:nucleus"/>
    <property type="evidence" value="ECO:0007669"/>
    <property type="project" value="TreeGrafter"/>
</dbReference>
<protein>
    <submittedName>
        <fullName evidence="7">Histone-lysine N-methyltransferase, putative (SET6)</fullName>
    </submittedName>
</protein>
<dbReference type="Gene3D" id="2.170.270.10">
    <property type="entry name" value="SET domain"/>
    <property type="match status" value="1"/>
</dbReference>
<dbReference type="InterPro" id="IPR046341">
    <property type="entry name" value="SET_dom_sf"/>
</dbReference>
<dbReference type="Pfam" id="PF00856">
    <property type="entry name" value="SET"/>
    <property type="match status" value="1"/>
</dbReference>
<evidence type="ECO:0000256" key="2">
    <source>
        <dbReference type="ARBA" id="ARBA00022771"/>
    </source>
</evidence>
<evidence type="ECO:0000259" key="6">
    <source>
        <dbReference type="PROSITE" id="PS50865"/>
    </source>
</evidence>
<dbReference type="SUPFAM" id="SSF144232">
    <property type="entry name" value="HIT/MYND zinc finger-like"/>
    <property type="match status" value="1"/>
</dbReference>
<dbReference type="InterPro" id="IPR002893">
    <property type="entry name" value="Znf_MYND"/>
</dbReference>
<evidence type="ECO:0000256" key="4">
    <source>
        <dbReference type="PROSITE-ProRule" id="PRU00134"/>
    </source>
</evidence>
<organism evidence="7 8">
    <name type="scientific">Plasmodium ovale curtisi</name>
    <dbReference type="NCBI Taxonomy" id="864141"/>
    <lineage>
        <taxon>Eukaryota</taxon>
        <taxon>Sar</taxon>
        <taxon>Alveolata</taxon>
        <taxon>Apicomplexa</taxon>
        <taxon>Aconoidasida</taxon>
        <taxon>Haemosporida</taxon>
        <taxon>Plasmodiidae</taxon>
        <taxon>Plasmodium</taxon>
        <taxon>Plasmodium (Plasmodium)</taxon>
    </lineage>
</organism>
<keyword evidence="7" id="KW-0489">Methyltransferase</keyword>
<dbReference type="GO" id="GO:0008270">
    <property type="term" value="F:zinc ion binding"/>
    <property type="evidence" value="ECO:0007669"/>
    <property type="project" value="UniProtKB-KW"/>
</dbReference>
<dbReference type="InterPro" id="IPR011990">
    <property type="entry name" value="TPR-like_helical_dom_sf"/>
</dbReference>
<dbReference type="Gene3D" id="1.25.40.10">
    <property type="entry name" value="Tetratricopeptide repeat domain"/>
    <property type="match status" value="1"/>
</dbReference>
<dbReference type="AlphaFoldDB" id="A0A1A8VX50"/>
<dbReference type="EMBL" id="FLQU01000392">
    <property type="protein sequence ID" value="SBS85076.1"/>
    <property type="molecule type" value="Genomic_DNA"/>
</dbReference>
<keyword evidence="1" id="KW-0479">Metal-binding</keyword>
<dbReference type="PROSITE" id="PS01360">
    <property type="entry name" value="ZF_MYND_1"/>
    <property type="match status" value="1"/>
</dbReference>
<name>A0A1A8VX50_PLAOA</name>
<feature type="domain" description="SET" evidence="5">
    <location>
        <begin position="253"/>
        <end position="360"/>
    </location>
</feature>
<sequence>GSIEGKLAKGIKIWSPSCLPFRVNERNKAEREYEGNKRVTNGLLGILSSRQAKLRKGEICNRALPHNVPSIDKPLRVGIYTTVVCSTRYTDVLRDRSFSAVVIDIRIERGMYKIEQKENRGKCVVAVSQMRAGYCIVESHPEIFIPLCVKYMTPRIIDAANKKNNYRTINICFYCFEKFNKCIYCPNCKYVVYCSEICLERAWKLHREECEIFKSNIFDRYCPSITMRLVINCYLNHFNFYDYCGSISELTKEKYENLKYPAYIVAVALMSRKKKIFNSFDDNESILKNIIEKFVKISKNTLQIIDNELEPAGLAFYKKPVPYFNHSCLSNCITIFKNQKLFIRTLIDIYPGEELTISYIDIAFDRNTRMSICMDQYFFSCTCKLCKVNIASECHNIFNTEFVCTNSENCKKFLNYMEIILISELERKSCYLNKNNFKSYPILRKSNEKNEHVWKCMLCKAEVHDNTIKNLMEKEKETVKETVYLETLFSEKYTYDNKSVLQSLNKIKSKIDYLSNFYHHARYSIQKMRAKILYISIQLQEFKLAYNIANQYLKSIEVSYGKFSPIYGYYIFLTGKLALFLDLKSEGLNLIHKAKKNIIKTYGPDSPIYKDLEKFLYTNKGSTGNTYAQQVNEHFLDLLTISMHTKIKKEKGALPPTTMVFIYLKEGNTGYTLYNFGYIFVTTHRISLPFLVLTRIMQGGKDRFSEHTSGSNYHSIFCLLLNNVNHKKRRRGKGNCNLKLPKSLFMISLYSLTFNNSVQITYDPSLIINHDLRYDDNVEATCGNRTHDLLITNQTHYRLC</sequence>
<dbReference type="Gene3D" id="1.10.220.160">
    <property type="match status" value="1"/>
</dbReference>
<feature type="non-terminal residue" evidence="7">
    <location>
        <position position="1"/>
    </location>
</feature>
<keyword evidence="7" id="KW-0808">Transferase</keyword>
<dbReference type="GO" id="GO:0008168">
    <property type="term" value="F:methyltransferase activity"/>
    <property type="evidence" value="ECO:0007669"/>
    <property type="project" value="UniProtKB-KW"/>
</dbReference>
<proteinExistence type="predicted"/>
<evidence type="ECO:0000256" key="1">
    <source>
        <dbReference type="ARBA" id="ARBA00022723"/>
    </source>
</evidence>
<dbReference type="PROSITE" id="PS50865">
    <property type="entry name" value="ZF_MYND_2"/>
    <property type="match status" value="1"/>
</dbReference>
<keyword evidence="2 4" id="KW-0863">Zinc-finger</keyword>
<accession>A0A1A8VX50</accession>
<dbReference type="Proteomes" id="UP000078560">
    <property type="component" value="Unassembled WGS sequence"/>
</dbReference>
<feature type="domain" description="MYND-type" evidence="6">
    <location>
        <begin position="172"/>
        <end position="210"/>
    </location>
</feature>
<evidence type="ECO:0000259" key="5">
    <source>
        <dbReference type="PROSITE" id="PS50280"/>
    </source>
</evidence>
<dbReference type="PANTHER" id="PTHR12197:SF251">
    <property type="entry name" value="EG:BACR7C10.4 PROTEIN"/>
    <property type="match status" value="1"/>
</dbReference>
<reference evidence="8" key="1">
    <citation type="submission" date="2016-05" db="EMBL/GenBank/DDBJ databases">
        <authorList>
            <person name="Naeem Raeece"/>
        </authorList>
    </citation>
    <scope>NUCLEOTIDE SEQUENCE [LARGE SCALE GENOMIC DNA]</scope>
</reference>
<dbReference type="PROSITE" id="PS50280">
    <property type="entry name" value="SET"/>
    <property type="match status" value="1"/>
</dbReference>
<evidence type="ECO:0000313" key="7">
    <source>
        <dbReference type="EMBL" id="SBS85076.1"/>
    </source>
</evidence>